<proteinExistence type="predicted"/>
<dbReference type="EMBL" id="ADBY01000051">
    <property type="protein sequence ID" value="EFE94808.1"/>
    <property type="molecule type" value="Genomic_DNA"/>
</dbReference>
<reference evidence="1 2" key="1">
    <citation type="submission" date="2010-01" db="EMBL/GenBank/DDBJ databases">
        <authorList>
            <person name="Muzny D."/>
            <person name="Qin X."/>
            <person name="Deng J."/>
            <person name="Jiang H."/>
            <person name="Liu Y."/>
            <person name="Qu J."/>
            <person name="Song X.-Z."/>
            <person name="Zhang L."/>
            <person name="Thornton R."/>
            <person name="Coyle M."/>
            <person name="Francisco L."/>
            <person name="Jackson L."/>
            <person name="Javaid M."/>
            <person name="Korchina V."/>
            <person name="Kovar C."/>
            <person name="Mata R."/>
            <person name="Mathew T."/>
            <person name="Ngo R."/>
            <person name="Nguyen L."/>
            <person name="Nguyen N."/>
            <person name="Okwuonu G."/>
            <person name="Ongeri F."/>
            <person name="Pham C."/>
            <person name="Simmons D."/>
            <person name="Wilczek-Boney K."/>
            <person name="Hale W."/>
            <person name="Jakkamsetti A."/>
            <person name="Pham P."/>
            <person name="Ruth R."/>
            <person name="San Lucas F."/>
            <person name="Warren J."/>
            <person name="Zhang J."/>
            <person name="Zhao Z."/>
            <person name="Zhou C."/>
            <person name="Zhu D."/>
            <person name="Lee S."/>
            <person name="Bess C."/>
            <person name="Blankenburg K."/>
            <person name="Forbes L."/>
            <person name="Fu Q."/>
            <person name="Gubbala S."/>
            <person name="Hirani K."/>
            <person name="Jayaseelan J.C."/>
            <person name="Lara F."/>
            <person name="Munidasa M."/>
            <person name="Palculict T."/>
            <person name="Patil S."/>
            <person name="Pu L.-L."/>
            <person name="Saada N."/>
            <person name="Tang L."/>
            <person name="Weissenberger G."/>
            <person name="Zhu Y."/>
            <person name="Hemphill L."/>
            <person name="Shang Y."/>
            <person name="Youmans B."/>
            <person name="Ayvaz T."/>
            <person name="Ross M."/>
            <person name="Santibanez J."/>
            <person name="Aqrawi P."/>
            <person name="Gross S."/>
            <person name="Joshi V."/>
            <person name="Fowler G."/>
            <person name="Nazareth L."/>
            <person name="Reid J."/>
            <person name="Worley K."/>
            <person name="Petrosino J."/>
            <person name="Highlander S."/>
            <person name="Gibbs R."/>
        </authorList>
    </citation>
    <scope>NUCLEOTIDE SEQUENCE [LARGE SCALE GENOMIC DNA]</scope>
    <source>
        <strain evidence="1 2">DSM 4582</strain>
    </source>
</reference>
<keyword evidence="2" id="KW-1185">Reference proteome</keyword>
<dbReference type="HOGENOM" id="CLU_3257743_0_0_6"/>
<organism evidence="1 2">
    <name type="scientific">Serratia odorifera DSM 4582</name>
    <dbReference type="NCBI Taxonomy" id="667129"/>
    <lineage>
        <taxon>Bacteria</taxon>
        <taxon>Pseudomonadati</taxon>
        <taxon>Pseudomonadota</taxon>
        <taxon>Gammaproteobacteria</taxon>
        <taxon>Enterobacterales</taxon>
        <taxon>Yersiniaceae</taxon>
        <taxon>Serratia</taxon>
    </lineage>
</organism>
<sequence length="42" mass="5224">MSQPAADQNLITLYKVVFPTQRLWRRGRIVFLRYYFHQRLKL</sequence>
<dbReference type="STRING" id="667129.HMPREF0758_3679"/>
<evidence type="ECO:0000313" key="2">
    <source>
        <dbReference type="Proteomes" id="UP000005723"/>
    </source>
</evidence>
<dbReference type="Proteomes" id="UP000005723">
    <property type="component" value="Unassembled WGS sequence"/>
</dbReference>
<name>D4E679_SEROD</name>
<accession>D4E679</accession>
<dbReference type="AlphaFoldDB" id="D4E679"/>
<protein>
    <submittedName>
        <fullName evidence="1">Uncharacterized protein</fullName>
    </submittedName>
</protein>
<comment type="caution">
    <text evidence="1">The sequence shown here is derived from an EMBL/GenBank/DDBJ whole genome shotgun (WGS) entry which is preliminary data.</text>
</comment>
<gene>
    <name evidence="1" type="ORF">HMPREF0758_3679</name>
</gene>
<evidence type="ECO:0000313" key="1">
    <source>
        <dbReference type="EMBL" id="EFE94808.1"/>
    </source>
</evidence>